<dbReference type="CDD" id="cd16155">
    <property type="entry name" value="sulfatase_like"/>
    <property type="match status" value="1"/>
</dbReference>
<evidence type="ECO:0000256" key="4">
    <source>
        <dbReference type="ARBA" id="ARBA00022729"/>
    </source>
</evidence>
<feature type="domain" description="Sulfatase N-terminal" evidence="7">
    <location>
        <begin position="68"/>
        <end position="435"/>
    </location>
</feature>
<proteinExistence type="inferred from homology"/>
<evidence type="ECO:0000256" key="1">
    <source>
        <dbReference type="ARBA" id="ARBA00001913"/>
    </source>
</evidence>
<geneLocation type="plasmid" evidence="8 9">
    <name>pCadTS8_2</name>
</geneLocation>
<dbReference type="PANTHER" id="PTHR42693:SF42">
    <property type="entry name" value="ARYLSULFATASE G"/>
    <property type="match status" value="1"/>
</dbReference>
<dbReference type="InterPro" id="IPR017850">
    <property type="entry name" value="Alkaline_phosphatase_core_sf"/>
</dbReference>
<dbReference type="Proteomes" id="UP001163726">
    <property type="component" value="Plasmid pCadTS8_2"/>
</dbReference>
<evidence type="ECO:0000256" key="5">
    <source>
        <dbReference type="ARBA" id="ARBA00022801"/>
    </source>
</evidence>
<dbReference type="RefSeq" id="WP_268076813.1">
    <property type="nucleotide sequence ID" value="NZ_CP109967.1"/>
</dbReference>
<evidence type="ECO:0000256" key="3">
    <source>
        <dbReference type="ARBA" id="ARBA00022723"/>
    </source>
</evidence>
<dbReference type="InterPro" id="IPR000917">
    <property type="entry name" value="Sulfatase_N"/>
</dbReference>
<gene>
    <name evidence="8" type="ORF">OLW01_17600</name>
</gene>
<dbReference type="PANTHER" id="PTHR42693">
    <property type="entry name" value="ARYLSULFATASE FAMILY MEMBER"/>
    <property type="match status" value="1"/>
</dbReference>
<reference evidence="8" key="1">
    <citation type="submission" date="2022-10" db="EMBL/GenBank/DDBJ databases">
        <title>Catenovulum adriacola sp. nov. isolated in the Harbour of Susak.</title>
        <authorList>
            <person name="Schoch T."/>
            <person name="Reich S.J."/>
            <person name="Stoeferle S."/>
            <person name="Flaiz M."/>
            <person name="Kazda M."/>
            <person name="Riedel C.U."/>
            <person name="Duerre P."/>
        </authorList>
    </citation>
    <scope>NUCLEOTIDE SEQUENCE</scope>
    <source>
        <strain evidence="8">TS8</strain>
        <plasmid evidence="8">pCadTS8_2</plasmid>
    </source>
</reference>
<dbReference type="SUPFAM" id="SSF53649">
    <property type="entry name" value="Alkaline phosphatase-like"/>
    <property type="match status" value="1"/>
</dbReference>
<keyword evidence="5" id="KW-0378">Hydrolase</keyword>
<evidence type="ECO:0000313" key="8">
    <source>
        <dbReference type="EMBL" id="WAJ72096.1"/>
    </source>
</evidence>
<protein>
    <submittedName>
        <fullName evidence="8">Sulfatase-like hydrolase/transferase</fullName>
    </submittedName>
</protein>
<evidence type="ECO:0000256" key="6">
    <source>
        <dbReference type="ARBA" id="ARBA00022837"/>
    </source>
</evidence>
<dbReference type="EMBL" id="CP109967">
    <property type="protein sequence ID" value="WAJ72096.1"/>
    <property type="molecule type" value="Genomic_DNA"/>
</dbReference>
<comment type="similarity">
    <text evidence="2">Belongs to the sulfatase family.</text>
</comment>
<dbReference type="Pfam" id="PF00884">
    <property type="entry name" value="Sulfatase"/>
    <property type="match status" value="1"/>
</dbReference>
<evidence type="ECO:0000259" key="7">
    <source>
        <dbReference type="Pfam" id="PF00884"/>
    </source>
</evidence>
<evidence type="ECO:0000313" key="9">
    <source>
        <dbReference type="Proteomes" id="UP001163726"/>
    </source>
</evidence>
<keyword evidence="6" id="KW-0106">Calcium</keyword>
<sequence>MRLSQLILEFKIQSRLRDFIKCLLLIGLPFNVFMGWQQASAQEQTRKPNKHYHSNGAAVGQAKNRAKPNIVFILSDDQSVNSLASLGNTQIISPNINALAKQGVTFSHAYNMGGWNGAVCLASRAMFNTGRSLWQAKALEKPQNKATRIKTTWANQMKARGYQTYMTGKWHVHIKAEAVFDHVKHVRAGMPQDAWDFPTMVNHFSDLAKGKYDSYADFMPVGYNRPLSANDDSWSPTDIRFGGYYEGGTHWSEVVRDDAIEFIKQASQKETPFFMYIAFNAPHDPRQAPQAYQDWYAVEQIKVPESFLPKYPYQEQIGNGPSLRDSALAPFPRTEFAVQTHIKEYYASISHMDKQIGDILAALNAAKVMDNTYLIFTSDHGLAVGEHGLFGKQNLYEHSVRAPFIITGPDLDQGVVNDSDIYIQDAMATALDLAGGKKPEHVFFNSVLPLARGQQTESNYPQIYGGYIDLQRMIKQDGYKLIVYPKAQVVRLYHLASDPQELKDLAQQPDYQQKTKDLFKSLMALQAELKDPLDLSNIYQAL</sequence>
<name>A0ABY7ASK1_9ALTE</name>
<keyword evidence="4" id="KW-0732">Signal</keyword>
<accession>A0ABY7ASK1</accession>
<dbReference type="Gene3D" id="3.40.720.10">
    <property type="entry name" value="Alkaline Phosphatase, subunit A"/>
    <property type="match status" value="1"/>
</dbReference>
<comment type="cofactor">
    <cofactor evidence="1">
        <name>Ca(2+)</name>
        <dbReference type="ChEBI" id="CHEBI:29108"/>
    </cofactor>
</comment>
<dbReference type="InterPro" id="IPR050738">
    <property type="entry name" value="Sulfatase"/>
</dbReference>
<keyword evidence="8" id="KW-0614">Plasmid</keyword>
<organism evidence="8 9">
    <name type="scientific">Catenovulum adriaticum</name>
    <dbReference type="NCBI Taxonomy" id="2984846"/>
    <lineage>
        <taxon>Bacteria</taxon>
        <taxon>Pseudomonadati</taxon>
        <taxon>Pseudomonadota</taxon>
        <taxon>Gammaproteobacteria</taxon>
        <taxon>Alteromonadales</taxon>
        <taxon>Alteromonadaceae</taxon>
        <taxon>Catenovulum</taxon>
    </lineage>
</organism>
<evidence type="ECO:0000256" key="2">
    <source>
        <dbReference type="ARBA" id="ARBA00008779"/>
    </source>
</evidence>
<keyword evidence="9" id="KW-1185">Reference proteome</keyword>
<keyword evidence="3" id="KW-0479">Metal-binding</keyword>